<dbReference type="Gene3D" id="1.10.510.10">
    <property type="entry name" value="Transferase(Phosphotransferase) domain 1"/>
    <property type="match status" value="1"/>
</dbReference>
<dbReference type="GO" id="GO:0004674">
    <property type="term" value="F:protein serine/threonine kinase activity"/>
    <property type="evidence" value="ECO:0007669"/>
    <property type="project" value="InterPro"/>
</dbReference>
<dbReference type="Proteomes" id="UP000029120">
    <property type="component" value="Chromosome 5"/>
</dbReference>
<evidence type="ECO:0000313" key="4">
    <source>
        <dbReference type="EMBL" id="KFK34269.1"/>
    </source>
</evidence>
<reference evidence="5" key="1">
    <citation type="journal article" date="2015" name="Nat. Plants">
        <title>Genome expansion of Arabis alpina linked with retrotransposition and reduced symmetric DNA methylation.</title>
        <authorList>
            <person name="Willing E.M."/>
            <person name="Rawat V."/>
            <person name="Mandakova T."/>
            <person name="Maumus F."/>
            <person name="James G.V."/>
            <person name="Nordstroem K.J."/>
            <person name="Becker C."/>
            <person name="Warthmann N."/>
            <person name="Chica C."/>
            <person name="Szarzynska B."/>
            <person name="Zytnicki M."/>
            <person name="Albani M.C."/>
            <person name="Kiefer C."/>
            <person name="Bergonzi S."/>
            <person name="Castaings L."/>
            <person name="Mateos J.L."/>
            <person name="Berns M.C."/>
            <person name="Bujdoso N."/>
            <person name="Piofczyk T."/>
            <person name="de Lorenzo L."/>
            <person name="Barrero-Sicilia C."/>
            <person name="Mateos I."/>
            <person name="Piednoel M."/>
            <person name="Hagmann J."/>
            <person name="Chen-Min-Tao R."/>
            <person name="Iglesias-Fernandez R."/>
            <person name="Schuster S.C."/>
            <person name="Alonso-Blanco C."/>
            <person name="Roudier F."/>
            <person name="Carbonero P."/>
            <person name="Paz-Ares J."/>
            <person name="Davis S.J."/>
            <person name="Pecinka A."/>
            <person name="Quesneville H."/>
            <person name="Colot V."/>
            <person name="Lysak M.A."/>
            <person name="Weigel D."/>
            <person name="Coupland G."/>
            <person name="Schneeberger K."/>
        </authorList>
    </citation>
    <scope>NUCLEOTIDE SEQUENCE [LARGE SCALE GENOMIC DNA]</scope>
    <source>
        <strain evidence="5">cv. Pajares</strain>
    </source>
</reference>
<dbReference type="eggNOG" id="KOG0668">
    <property type="taxonomic scope" value="Eukaryota"/>
</dbReference>
<dbReference type="PANTHER" id="PTHR24054:SF40">
    <property type="entry name" value="CASEIN KINASE II SUBUNIT ALPHA-2"/>
    <property type="match status" value="1"/>
</dbReference>
<keyword evidence="1" id="KW-0547">Nucleotide-binding</keyword>
<name>A0A087GWL7_ARAAL</name>
<dbReference type="PANTHER" id="PTHR24054">
    <property type="entry name" value="CASEIN KINASE II SUBUNIT ALPHA"/>
    <property type="match status" value="1"/>
</dbReference>
<dbReference type="AlphaFoldDB" id="A0A087GWL7"/>
<accession>A0A087GWL7</accession>
<proteinExistence type="predicted"/>
<evidence type="ECO:0000256" key="3">
    <source>
        <dbReference type="SAM" id="MobiDB-lite"/>
    </source>
</evidence>
<dbReference type="InterPro" id="IPR045216">
    <property type="entry name" value="CK2_alpha"/>
</dbReference>
<feature type="region of interest" description="Disordered" evidence="3">
    <location>
        <begin position="89"/>
        <end position="141"/>
    </location>
</feature>
<evidence type="ECO:0000256" key="1">
    <source>
        <dbReference type="ARBA" id="ARBA00022741"/>
    </source>
</evidence>
<dbReference type="GO" id="GO:0051726">
    <property type="term" value="P:regulation of cell cycle"/>
    <property type="evidence" value="ECO:0007669"/>
    <property type="project" value="TreeGrafter"/>
</dbReference>
<feature type="compositionally biased region" description="Basic and acidic residues" evidence="3">
    <location>
        <begin position="124"/>
        <end position="141"/>
    </location>
</feature>
<protein>
    <submittedName>
        <fullName evidence="4">Uncharacterized protein</fullName>
    </submittedName>
</protein>
<sequence length="591" mass="65661">MFAGMIFRKEPFFYGHDNQDQLVKIAKVIVVVLGTDELNAYLNKYQLELDAQLEALVGRKRVRVDPDVTLARASDHAFDASIPIGVPLAGRSDRRASDASSPEIELPMYRPETRSSSFPWRIPQPKERVFDPRNPDHSWSRQRNDWLAESRRAEEARLEKRWQKEEAKRKLKDEEGKKKAEADAKRKKRADEENGKAKSATEKKRLAQEALGSGDRVEKVARFNTTGIPVEVDHLYSGGLDFLSPSFDDSSSSDPDTRFAMSAISMLVGYNFLSNARNALDQKNRKLNTQNGELVAESSRSKEAQKKAESEVAKFKDLLNHSQQMNDELIASRNELSSKVAALTSALGEAEEAKKDEVSQIDGEVAELRSSSKDAVARAVEETKRKAKDKLRRSIEIMEERSRAQTKVDRLASLASQVVGAIRRMEKAGKEGVPIDAAKNEKLEARLASYTAEVNQIILRPLPTDTFDDEEPEPRKNVALDISSSDSSDEEAERTEADGRMSIAGKTPALTLAEIEEVASTKAEQVNQLALELFGEEAKGNADVAGTEDRIAAEEPAAIEVAEEPVFMLPPESRSLLFSPDLNPEEQEAAP</sequence>
<dbReference type="GO" id="GO:0005524">
    <property type="term" value="F:ATP binding"/>
    <property type="evidence" value="ECO:0007669"/>
    <property type="project" value="UniProtKB-KW"/>
</dbReference>
<feature type="region of interest" description="Disordered" evidence="3">
    <location>
        <begin position="290"/>
        <end position="309"/>
    </location>
</feature>
<gene>
    <name evidence="4" type="ordered locus">AALP_Aa5g123000</name>
</gene>
<feature type="region of interest" description="Disordered" evidence="3">
    <location>
        <begin position="157"/>
        <end position="214"/>
    </location>
</feature>
<dbReference type="GO" id="GO:0005634">
    <property type="term" value="C:nucleus"/>
    <property type="evidence" value="ECO:0007669"/>
    <property type="project" value="TreeGrafter"/>
</dbReference>
<dbReference type="Gramene" id="KFK34269">
    <property type="protein sequence ID" value="KFK34269"/>
    <property type="gene ID" value="AALP_AA5G123000"/>
</dbReference>
<dbReference type="GO" id="GO:0005956">
    <property type="term" value="C:protein kinase CK2 complex"/>
    <property type="evidence" value="ECO:0007669"/>
    <property type="project" value="TreeGrafter"/>
</dbReference>
<dbReference type="EMBL" id="CM002873">
    <property type="protein sequence ID" value="KFK34269.1"/>
    <property type="molecule type" value="Genomic_DNA"/>
</dbReference>
<feature type="region of interest" description="Disordered" evidence="3">
    <location>
        <begin position="460"/>
        <end position="505"/>
    </location>
</feature>
<feature type="compositionally biased region" description="Basic and acidic residues" evidence="3">
    <location>
        <begin position="299"/>
        <end position="309"/>
    </location>
</feature>
<evidence type="ECO:0000256" key="2">
    <source>
        <dbReference type="ARBA" id="ARBA00022840"/>
    </source>
</evidence>
<organism evidence="4 5">
    <name type="scientific">Arabis alpina</name>
    <name type="common">Alpine rock-cress</name>
    <dbReference type="NCBI Taxonomy" id="50452"/>
    <lineage>
        <taxon>Eukaryota</taxon>
        <taxon>Viridiplantae</taxon>
        <taxon>Streptophyta</taxon>
        <taxon>Embryophyta</taxon>
        <taxon>Tracheophyta</taxon>
        <taxon>Spermatophyta</taxon>
        <taxon>Magnoliopsida</taxon>
        <taxon>eudicotyledons</taxon>
        <taxon>Gunneridae</taxon>
        <taxon>Pentapetalae</taxon>
        <taxon>rosids</taxon>
        <taxon>malvids</taxon>
        <taxon>Brassicales</taxon>
        <taxon>Brassicaceae</taxon>
        <taxon>Arabideae</taxon>
        <taxon>Arabis</taxon>
    </lineage>
</organism>
<dbReference type="GO" id="GO:0005829">
    <property type="term" value="C:cytosol"/>
    <property type="evidence" value="ECO:0007669"/>
    <property type="project" value="TreeGrafter"/>
</dbReference>
<feature type="compositionally biased region" description="Basic and acidic residues" evidence="3">
    <location>
        <begin position="157"/>
        <end position="207"/>
    </location>
</feature>
<keyword evidence="5" id="KW-1185">Reference proteome</keyword>
<evidence type="ECO:0000313" key="5">
    <source>
        <dbReference type="Proteomes" id="UP000029120"/>
    </source>
</evidence>
<keyword evidence="2" id="KW-0067">ATP-binding</keyword>